<evidence type="ECO:0000313" key="1">
    <source>
        <dbReference type="EMBL" id="CAG8676780.1"/>
    </source>
</evidence>
<organism evidence="1 2">
    <name type="scientific">Racocetra persica</name>
    <dbReference type="NCBI Taxonomy" id="160502"/>
    <lineage>
        <taxon>Eukaryota</taxon>
        <taxon>Fungi</taxon>
        <taxon>Fungi incertae sedis</taxon>
        <taxon>Mucoromycota</taxon>
        <taxon>Glomeromycotina</taxon>
        <taxon>Glomeromycetes</taxon>
        <taxon>Diversisporales</taxon>
        <taxon>Gigasporaceae</taxon>
        <taxon>Racocetra</taxon>
    </lineage>
</organism>
<feature type="non-terminal residue" evidence="1">
    <location>
        <position position="236"/>
    </location>
</feature>
<accession>A0ACA9NWY6</accession>
<feature type="non-terminal residue" evidence="1">
    <location>
        <position position="1"/>
    </location>
</feature>
<gene>
    <name evidence="1" type="ORF">RPERSI_LOCUS8927</name>
</gene>
<evidence type="ECO:0000313" key="2">
    <source>
        <dbReference type="Proteomes" id="UP000789920"/>
    </source>
</evidence>
<dbReference type="Proteomes" id="UP000789920">
    <property type="component" value="Unassembled WGS sequence"/>
</dbReference>
<dbReference type="EMBL" id="CAJVQC010016466">
    <property type="protein sequence ID" value="CAG8676780.1"/>
    <property type="molecule type" value="Genomic_DNA"/>
</dbReference>
<reference evidence="1" key="1">
    <citation type="submission" date="2021-06" db="EMBL/GenBank/DDBJ databases">
        <authorList>
            <person name="Kallberg Y."/>
            <person name="Tangrot J."/>
            <person name="Rosling A."/>
        </authorList>
    </citation>
    <scope>NUCLEOTIDE SEQUENCE</scope>
    <source>
        <strain evidence="1">MA461A</strain>
    </source>
</reference>
<keyword evidence="2" id="KW-1185">Reference proteome</keyword>
<protein>
    <submittedName>
        <fullName evidence="1">8237_t:CDS:1</fullName>
    </submittedName>
</protein>
<comment type="caution">
    <text evidence="1">The sequence shown here is derived from an EMBL/GenBank/DDBJ whole genome shotgun (WGS) entry which is preliminary data.</text>
</comment>
<sequence>DDIFNHIKFSGPVVTIGDCNSTKIDDESGVWNNISEFISEDYSTSCIACWVAKPLHKSIMEEISKLFDYKFRVVYHLVNVKDISNGSNDHCEITSETSIKDLEICVSPIPIEPSNTSNIIMINEKHPRRFNNTINISNGHEHDFHIQVEGGTTFGATASYDKKNSRNTMTTLKEWDLQNEFDEIDCVRWAYRFIGDEIYDDGEHRKTLTRTISILVIGLSWMKWEDFELPLHKCLA</sequence>
<proteinExistence type="predicted"/>
<name>A0ACA9NWY6_9GLOM</name>